<dbReference type="Proteomes" id="UP000053105">
    <property type="component" value="Unassembled WGS sequence"/>
</dbReference>
<proteinExistence type="predicted"/>
<name>A0A0M9ABG7_9HYME</name>
<sequence length="386" mass="43453">MNVVIKQSNSIESICRIEAYLRKSWHVDQKVWPPLFACVCSEQPLLEDEVSHEDTIADRPQSNVAKNHLQGSHSRKDDCSIKARNRRFSAGHKPQSTRPSSRHPLLPSYVGSMLHSKVEGLVCCRTKLSQTAELLWRHKPHGLKHINFSRRACSQTVGIAAWKLSRTPGLDGHELSGYSNKRNYQKSSIHGSFTININRNGEFPIDIKRCRSCIIHVKRCRTHTSTSQNIDYESSSSQIIKSIFQAEQTTRRSNREGKKAIIITSEEYKIQLEDIFVKRSSSSNFKETVQSDVVKIRKRSPTSSCQSSSSSLLSPYAVDSRPGWGTKGRCPSPPNTPISRARVFHVFGKVGSMLQSVESPVCSEQISARWPGFSGDTDMLRELKTS</sequence>
<evidence type="ECO:0000313" key="2">
    <source>
        <dbReference type="Proteomes" id="UP000053105"/>
    </source>
</evidence>
<dbReference type="EMBL" id="KQ435692">
    <property type="protein sequence ID" value="KOX81127.1"/>
    <property type="molecule type" value="Genomic_DNA"/>
</dbReference>
<evidence type="ECO:0000313" key="1">
    <source>
        <dbReference type="EMBL" id="KOX81127.1"/>
    </source>
</evidence>
<dbReference type="AlphaFoldDB" id="A0A0M9ABG7"/>
<keyword evidence="2" id="KW-1185">Reference proteome</keyword>
<organism evidence="1 2">
    <name type="scientific">Melipona quadrifasciata</name>
    <dbReference type="NCBI Taxonomy" id="166423"/>
    <lineage>
        <taxon>Eukaryota</taxon>
        <taxon>Metazoa</taxon>
        <taxon>Ecdysozoa</taxon>
        <taxon>Arthropoda</taxon>
        <taxon>Hexapoda</taxon>
        <taxon>Insecta</taxon>
        <taxon>Pterygota</taxon>
        <taxon>Neoptera</taxon>
        <taxon>Endopterygota</taxon>
        <taxon>Hymenoptera</taxon>
        <taxon>Apocrita</taxon>
        <taxon>Aculeata</taxon>
        <taxon>Apoidea</taxon>
        <taxon>Anthophila</taxon>
        <taxon>Apidae</taxon>
        <taxon>Melipona</taxon>
    </lineage>
</organism>
<accession>A0A0M9ABG7</accession>
<protein>
    <submittedName>
        <fullName evidence="1">Uncharacterized protein</fullName>
    </submittedName>
</protein>
<gene>
    <name evidence="1" type="ORF">WN51_10052</name>
</gene>
<reference evidence="1 2" key="1">
    <citation type="submission" date="2015-07" db="EMBL/GenBank/DDBJ databases">
        <title>The genome of Melipona quadrifasciata.</title>
        <authorList>
            <person name="Pan H."/>
            <person name="Kapheim K."/>
        </authorList>
    </citation>
    <scope>NUCLEOTIDE SEQUENCE [LARGE SCALE GENOMIC DNA]</scope>
    <source>
        <strain evidence="1">0111107301</strain>
        <tissue evidence="1">Whole body</tissue>
    </source>
</reference>